<organism evidence="1">
    <name type="scientific">marine metagenome</name>
    <dbReference type="NCBI Taxonomy" id="408172"/>
    <lineage>
        <taxon>unclassified sequences</taxon>
        <taxon>metagenomes</taxon>
        <taxon>ecological metagenomes</taxon>
    </lineage>
</organism>
<proteinExistence type="predicted"/>
<dbReference type="EMBL" id="UINC01089243">
    <property type="protein sequence ID" value="SVC40171.1"/>
    <property type="molecule type" value="Genomic_DNA"/>
</dbReference>
<evidence type="ECO:0000313" key="1">
    <source>
        <dbReference type="EMBL" id="SVC40171.1"/>
    </source>
</evidence>
<reference evidence="1" key="1">
    <citation type="submission" date="2018-05" db="EMBL/GenBank/DDBJ databases">
        <authorList>
            <person name="Lanie J.A."/>
            <person name="Ng W.-L."/>
            <person name="Kazmierczak K.M."/>
            <person name="Andrzejewski T.M."/>
            <person name="Davidsen T.M."/>
            <person name="Wayne K.J."/>
            <person name="Tettelin H."/>
            <person name="Glass J.I."/>
            <person name="Rusch D."/>
            <person name="Podicherti R."/>
            <person name="Tsui H.-C.T."/>
            <person name="Winkler M.E."/>
        </authorList>
    </citation>
    <scope>NUCLEOTIDE SEQUENCE</scope>
</reference>
<sequence>MELSGEILVGHFFSGVPGPQFMSHRASRQLSRGLPEDAVFWMCATDPASLCGLPLTDLRAQLPRRVASNHLVYRGATKVLTSQRHGRVLEIGVDPDDPRLAEYLMPLDHLLTRTLSPLRQVEIEQINGRIAATSGYAEALQRIFEVRRDHHHLIL</sequence>
<dbReference type="AlphaFoldDB" id="A0A382LZ57"/>
<name>A0A382LZ57_9ZZZZ</name>
<protein>
    <submittedName>
        <fullName evidence="1">Uncharacterized protein</fullName>
    </submittedName>
</protein>
<gene>
    <name evidence="1" type="ORF">METZ01_LOCUS293025</name>
</gene>
<feature type="non-terminal residue" evidence="1">
    <location>
        <position position="155"/>
    </location>
</feature>
<accession>A0A382LZ57</accession>